<protein>
    <submittedName>
        <fullName evidence="1">Uncharacterized protein</fullName>
    </submittedName>
</protein>
<dbReference type="AlphaFoldDB" id="A0A5P3XKE3"/>
<organism evidence="1 2">
    <name type="scientific">Paraclostridium bifermentans</name>
    <name type="common">Clostridium bifermentans</name>
    <dbReference type="NCBI Taxonomy" id="1490"/>
    <lineage>
        <taxon>Bacteria</taxon>
        <taxon>Bacillati</taxon>
        <taxon>Bacillota</taxon>
        <taxon>Clostridia</taxon>
        <taxon>Peptostreptococcales</taxon>
        <taxon>Peptostreptococcaceae</taxon>
        <taxon>Paraclostridium</taxon>
    </lineage>
</organism>
<reference evidence="1 2" key="1">
    <citation type="submission" date="2018-09" db="EMBL/GenBank/DDBJ databases">
        <title>A clostridial neurotoxin that targets Anopheles mosquitoes.</title>
        <authorList>
            <person name="Contreras E."/>
            <person name="Masuyer G."/>
            <person name="Qureshi N."/>
            <person name="Chawla S."/>
            <person name="Lim H.L."/>
            <person name="Chen J."/>
            <person name="Stenmark P."/>
            <person name="Gill S."/>
        </authorList>
    </citation>
    <scope>NUCLEOTIDE SEQUENCE [LARGE SCALE GENOMIC DNA]</scope>
    <source>
        <strain evidence="1 2">Cbm</strain>
        <plasmid evidence="2">ppbmmp</plasmid>
    </source>
</reference>
<dbReference type="EMBL" id="CP032455">
    <property type="protein sequence ID" value="QEZ70783.1"/>
    <property type="molecule type" value="Genomic_DNA"/>
</dbReference>
<evidence type="ECO:0000313" key="2">
    <source>
        <dbReference type="Proteomes" id="UP000326961"/>
    </source>
</evidence>
<sequence length="59" mass="7261">MEKYQLEEEILRQKAKEEIILIVETMDFERLKLFYIIFNKLGSFTFRTLNNINSFLREL</sequence>
<gene>
    <name evidence="1" type="ORF">D4A35_17755</name>
</gene>
<proteinExistence type="predicted"/>
<dbReference type="Proteomes" id="UP000326961">
    <property type="component" value="Plasmid pPbmMP"/>
</dbReference>
<name>A0A5P3XKE3_PARBF</name>
<accession>A0A5P3XKE3</accession>
<dbReference type="RefSeq" id="WP_150887643.1">
    <property type="nucleotide sequence ID" value="NZ_CM017269.1"/>
</dbReference>
<evidence type="ECO:0000313" key="1">
    <source>
        <dbReference type="EMBL" id="QEZ70783.1"/>
    </source>
</evidence>
<geneLocation type="plasmid" evidence="2">
    <name>ppbmmp</name>
</geneLocation>
<keyword evidence="1" id="KW-0614">Plasmid</keyword>